<feature type="domain" description="6-phosphogluconate dehydrogenase NADP-binding" evidence="4">
    <location>
        <begin position="6"/>
        <end position="161"/>
    </location>
</feature>
<evidence type="ECO:0000313" key="7">
    <source>
        <dbReference type="Proteomes" id="UP000319143"/>
    </source>
</evidence>
<name>A0A5C6DUV6_9BACT</name>
<dbReference type="Gene3D" id="1.10.1040.10">
    <property type="entry name" value="N-(1-d-carboxylethyl)-l-norvaline Dehydrogenase, domain 2"/>
    <property type="match status" value="1"/>
</dbReference>
<reference evidence="6 7" key="1">
    <citation type="submission" date="2019-02" db="EMBL/GenBank/DDBJ databases">
        <title>Deep-cultivation of Planctomycetes and their phenomic and genomic characterization uncovers novel biology.</title>
        <authorList>
            <person name="Wiegand S."/>
            <person name="Jogler M."/>
            <person name="Boedeker C."/>
            <person name="Pinto D."/>
            <person name="Vollmers J."/>
            <person name="Rivas-Marin E."/>
            <person name="Kohn T."/>
            <person name="Peeters S.H."/>
            <person name="Heuer A."/>
            <person name="Rast P."/>
            <person name="Oberbeckmann S."/>
            <person name="Bunk B."/>
            <person name="Jeske O."/>
            <person name="Meyerdierks A."/>
            <person name="Storesund J.E."/>
            <person name="Kallscheuer N."/>
            <person name="Luecker S."/>
            <person name="Lage O.M."/>
            <person name="Pohl T."/>
            <person name="Merkel B.J."/>
            <person name="Hornburger P."/>
            <person name="Mueller R.-W."/>
            <person name="Bruemmer F."/>
            <person name="Labrenz M."/>
            <person name="Spormann A.M."/>
            <person name="Op Den Camp H."/>
            <person name="Overmann J."/>
            <person name="Amann R."/>
            <person name="Jetten M.S.M."/>
            <person name="Mascher T."/>
            <person name="Medema M.H."/>
            <person name="Devos D.P."/>
            <person name="Kaster A.-K."/>
            <person name="Ovreas L."/>
            <person name="Rohde M."/>
            <person name="Galperin M.Y."/>
            <person name="Jogler C."/>
        </authorList>
    </citation>
    <scope>NUCLEOTIDE SEQUENCE [LARGE SCALE GENOMIC DNA]</scope>
    <source>
        <strain evidence="6 7">Poly41</strain>
    </source>
</reference>
<protein>
    <submittedName>
        <fullName evidence="6">2-(Hydroxymethyl)glutarate dehydrogenase</fullName>
        <ecNumber evidence="6">1.1.1.291</ecNumber>
    </submittedName>
</protein>
<proteinExistence type="predicted"/>
<dbReference type="InterPro" id="IPR015815">
    <property type="entry name" value="HIBADH-related"/>
</dbReference>
<dbReference type="GO" id="GO:0043718">
    <property type="term" value="F:2-hydroxymethylglutarate dehydrogenase activity"/>
    <property type="evidence" value="ECO:0007669"/>
    <property type="project" value="UniProtKB-EC"/>
</dbReference>
<evidence type="ECO:0000259" key="5">
    <source>
        <dbReference type="Pfam" id="PF14833"/>
    </source>
</evidence>
<keyword evidence="2" id="KW-0520">NAD</keyword>
<feature type="active site" evidence="3">
    <location>
        <position position="170"/>
    </location>
</feature>
<keyword evidence="7" id="KW-1185">Reference proteome</keyword>
<dbReference type="InterPro" id="IPR036291">
    <property type="entry name" value="NAD(P)-bd_dom_sf"/>
</dbReference>
<dbReference type="InterPro" id="IPR029154">
    <property type="entry name" value="HIBADH-like_NADP-bd"/>
</dbReference>
<dbReference type="InterPro" id="IPR008927">
    <property type="entry name" value="6-PGluconate_DH-like_C_sf"/>
</dbReference>
<dbReference type="EC" id="1.1.1.291" evidence="6"/>
<dbReference type="Pfam" id="PF14833">
    <property type="entry name" value="NAD_binding_11"/>
    <property type="match status" value="1"/>
</dbReference>
<dbReference type="SUPFAM" id="SSF48179">
    <property type="entry name" value="6-phosphogluconate dehydrogenase C-terminal domain-like"/>
    <property type="match status" value="1"/>
</dbReference>
<accession>A0A5C6DUV6</accession>
<comment type="caution">
    <text evidence="6">The sequence shown here is derived from an EMBL/GenBank/DDBJ whole genome shotgun (WGS) entry which is preliminary data.</text>
</comment>
<dbReference type="PANTHER" id="PTHR43060:SF15">
    <property type="entry name" value="3-HYDROXYISOBUTYRATE DEHYDROGENASE-LIKE 1, MITOCHONDRIAL-RELATED"/>
    <property type="match status" value="1"/>
</dbReference>
<dbReference type="SUPFAM" id="SSF51735">
    <property type="entry name" value="NAD(P)-binding Rossmann-fold domains"/>
    <property type="match status" value="1"/>
</dbReference>
<evidence type="ECO:0000313" key="6">
    <source>
        <dbReference type="EMBL" id="TWU38559.1"/>
    </source>
</evidence>
<dbReference type="InterPro" id="IPR013328">
    <property type="entry name" value="6PGD_dom2"/>
</dbReference>
<dbReference type="PIRSF" id="PIRSF000103">
    <property type="entry name" value="HIBADH"/>
    <property type="match status" value="1"/>
</dbReference>
<evidence type="ECO:0000256" key="2">
    <source>
        <dbReference type="ARBA" id="ARBA00023027"/>
    </source>
</evidence>
<evidence type="ECO:0000259" key="4">
    <source>
        <dbReference type="Pfam" id="PF03446"/>
    </source>
</evidence>
<dbReference type="Gene3D" id="3.40.50.720">
    <property type="entry name" value="NAD(P)-binding Rossmann-like Domain"/>
    <property type="match status" value="1"/>
</dbReference>
<dbReference type="EMBL" id="SJPV01000004">
    <property type="protein sequence ID" value="TWU38559.1"/>
    <property type="molecule type" value="Genomic_DNA"/>
</dbReference>
<dbReference type="OrthoDB" id="9812907at2"/>
<dbReference type="GO" id="GO:0050661">
    <property type="term" value="F:NADP binding"/>
    <property type="evidence" value="ECO:0007669"/>
    <property type="project" value="InterPro"/>
</dbReference>
<evidence type="ECO:0000256" key="3">
    <source>
        <dbReference type="PIRSR" id="PIRSR000103-1"/>
    </source>
</evidence>
<gene>
    <name evidence="6" type="primary">hgd</name>
    <name evidence="6" type="ORF">Poly41_30360</name>
</gene>
<dbReference type="PANTHER" id="PTHR43060">
    <property type="entry name" value="3-HYDROXYISOBUTYRATE DEHYDROGENASE-LIKE 1, MITOCHONDRIAL-RELATED"/>
    <property type="match status" value="1"/>
</dbReference>
<dbReference type="GO" id="GO:0051287">
    <property type="term" value="F:NAD binding"/>
    <property type="evidence" value="ECO:0007669"/>
    <property type="project" value="InterPro"/>
</dbReference>
<dbReference type="Pfam" id="PF03446">
    <property type="entry name" value="NAD_binding_2"/>
    <property type="match status" value="1"/>
</dbReference>
<keyword evidence="1 6" id="KW-0560">Oxidoreductase</keyword>
<dbReference type="Proteomes" id="UP000319143">
    <property type="component" value="Unassembled WGS sequence"/>
</dbReference>
<dbReference type="InterPro" id="IPR006115">
    <property type="entry name" value="6PGDH_NADP-bd"/>
</dbReference>
<dbReference type="AlphaFoldDB" id="A0A5C6DUV6"/>
<evidence type="ECO:0000256" key="1">
    <source>
        <dbReference type="ARBA" id="ARBA00023002"/>
    </source>
</evidence>
<organism evidence="6 7">
    <name type="scientific">Novipirellula artificiosorum</name>
    <dbReference type="NCBI Taxonomy" id="2528016"/>
    <lineage>
        <taxon>Bacteria</taxon>
        <taxon>Pseudomonadati</taxon>
        <taxon>Planctomycetota</taxon>
        <taxon>Planctomycetia</taxon>
        <taxon>Pirellulales</taxon>
        <taxon>Pirellulaceae</taxon>
        <taxon>Novipirellula</taxon>
    </lineage>
</organism>
<feature type="domain" description="3-hydroxyisobutyrate dehydrogenase-like NAD-binding" evidence="5">
    <location>
        <begin position="164"/>
        <end position="283"/>
    </location>
</feature>
<sequence length="293" mass="30997">MNTNSVGLIGVGLLGSALANRLMKDGRGVHGFDTNEEQLQALSQCGGIACDSAAEVVQNCDVLILSLPTSDVVLSLVRQLRTDFEPSQIVVDTTTGDPQQMIAVGQSLAELGVSYLEATVAGSSAQVTAGEAALLLGGDAEVVESVKPLLAAITSKHFWFGPVGTASRFKLVHNLVLGLHRAVLAEGLVFAESLGFDPNQVLEILKQTPAASRVMEIKGRRMVEGDYGIQARLSQHLKDVRLILAEAERAGANTPLSRIHQTILEHAAELGFGDADNSAVIEAFRHPNDAEDS</sequence>